<dbReference type="PROSITE" id="PS50928">
    <property type="entry name" value="ABC_TM1"/>
    <property type="match status" value="1"/>
</dbReference>
<keyword evidence="4 7" id="KW-0812">Transmembrane</keyword>
<evidence type="ECO:0000259" key="8">
    <source>
        <dbReference type="PROSITE" id="PS50928"/>
    </source>
</evidence>
<dbReference type="InterPro" id="IPR050366">
    <property type="entry name" value="BP-dependent_transpt_permease"/>
</dbReference>
<evidence type="ECO:0000256" key="3">
    <source>
        <dbReference type="ARBA" id="ARBA00022475"/>
    </source>
</evidence>
<dbReference type="EMBL" id="CP000724">
    <property type="protein sequence ID" value="ABR48043.1"/>
    <property type="molecule type" value="Genomic_DNA"/>
</dbReference>
<keyword evidence="5 7" id="KW-1133">Transmembrane helix</keyword>
<evidence type="ECO:0000256" key="6">
    <source>
        <dbReference type="ARBA" id="ARBA00023136"/>
    </source>
</evidence>
<feature type="transmembrane region" description="Helical" evidence="7">
    <location>
        <begin position="284"/>
        <end position="307"/>
    </location>
</feature>
<evidence type="ECO:0000256" key="1">
    <source>
        <dbReference type="ARBA" id="ARBA00004651"/>
    </source>
</evidence>
<dbReference type="RefSeq" id="WP_012063078.1">
    <property type="nucleotide sequence ID" value="NC_009633.1"/>
</dbReference>
<dbReference type="Proteomes" id="UP000001572">
    <property type="component" value="Chromosome"/>
</dbReference>
<comment type="similarity">
    <text evidence="7">Belongs to the binding-protein-dependent transport system permease family.</text>
</comment>
<dbReference type="InterPro" id="IPR000515">
    <property type="entry name" value="MetI-like"/>
</dbReference>
<accession>A6TPC5</accession>
<dbReference type="InterPro" id="IPR025966">
    <property type="entry name" value="OppC_N"/>
</dbReference>
<dbReference type="GO" id="GO:0055085">
    <property type="term" value="P:transmembrane transport"/>
    <property type="evidence" value="ECO:0007669"/>
    <property type="project" value="InterPro"/>
</dbReference>
<dbReference type="HOGENOM" id="CLU_028518_1_1_9"/>
<name>A6TPC5_ALKMQ</name>
<proteinExistence type="inferred from homology"/>
<keyword evidence="2 7" id="KW-0813">Transport</keyword>
<evidence type="ECO:0000256" key="7">
    <source>
        <dbReference type="RuleBase" id="RU363032"/>
    </source>
</evidence>
<feature type="transmembrane region" description="Helical" evidence="7">
    <location>
        <begin position="43"/>
        <end position="65"/>
    </location>
</feature>
<evidence type="ECO:0000256" key="2">
    <source>
        <dbReference type="ARBA" id="ARBA00022448"/>
    </source>
</evidence>
<dbReference type="KEGG" id="amt:Amet_1878"/>
<reference evidence="10" key="1">
    <citation type="journal article" date="2016" name="Genome Announc.">
        <title>Complete genome sequence of Alkaliphilus metalliredigens strain QYMF, an alkaliphilic and metal-reducing bacterium isolated from borax-contaminated leachate ponds.</title>
        <authorList>
            <person name="Hwang C."/>
            <person name="Copeland A."/>
            <person name="Lucas S."/>
            <person name="Lapidus A."/>
            <person name="Barry K."/>
            <person name="Detter J.C."/>
            <person name="Glavina Del Rio T."/>
            <person name="Hammon N."/>
            <person name="Israni S."/>
            <person name="Dalin E."/>
            <person name="Tice H."/>
            <person name="Pitluck S."/>
            <person name="Chertkov O."/>
            <person name="Brettin T."/>
            <person name="Bruce D."/>
            <person name="Han C."/>
            <person name="Schmutz J."/>
            <person name="Larimer F."/>
            <person name="Land M.L."/>
            <person name="Hauser L."/>
            <person name="Kyrpides N."/>
            <person name="Mikhailova N."/>
            <person name="Ye Q."/>
            <person name="Zhou J."/>
            <person name="Richardson P."/>
            <person name="Fields M.W."/>
        </authorList>
    </citation>
    <scope>NUCLEOTIDE SEQUENCE [LARGE SCALE GENOMIC DNA]</scope>
    <source>
        <strain evidence="10">QYMF</strain>
    </source>
</reference>
<evidence type="ECO:0000256" key="4">
    <source>
        <dbReference type="ARBA" id="ARBA00022692"/>
    </source>
</evidence>
<evidence type="ECO:0000256" key="5">
    <source>
        <dbReference type="ARBA" id="ARBA00022989"/>
    </source>
</evidence>
<gene>
    <name evidence="9" type="ordered locus">Amet_1878</name>
</gene>
<dbReference type="Gene3D" id="1.10.3720.10">
    <property type="entry name" value="MetI-like"/>
    <property type="match status" value="1"/>
</dbReference>
<sequence>MQTTKKLSKTTKEMKAPIVPAVKSRASRSQWAEVWLRLKKSKAAMLGLTMLIILLLTAIFANYIAPYSYSEQNLTMTREAPGATYTTTNEAGEEITRRYILGTDHNGRDILSRIIYGARTSIQVGFIAIAFAVVIGGAIGSIAGYYGGRLDNLIMRCIDVLLAIPPILLAIAIVSAFGGSLVNVMIAIGIGNTPRMARLVRGSVMSVRENEYIESAKALGASDARIIFNEIIPNALAPIIVQGTLNVASAIIAAAGLSYIGLGAPPPTPEWGSMLSSGQNYIRTAWWMSVFPGLAIFITVLSLNLLGDGLRDALDPRLKQ</sequence>
<keyword evidence="3" id="KW-1003">Cell membrane</keyword>
<dbReference type="CDD" id="cd06261">
    <property type="entry name" value="TM_PBP2"/>
    <property type="match status" value="1"/>
</dbReference>
<dbReference type="AlphaFoldDB" id="A6TPC5"/>
<dbReference type="PANTHER" id="PTHR43386:SF1">
    <property type="entry name" value="D,D-DIPEPTIDE TRANSPORT SYSTEM PERMEASE PROTEIN DDPC-RELATED"/>
    <property type="match status" value="1"/>
</dbReference>
<organism evidence="9 10">
    <name type="scientific">Alkaliphilus metalliredigens (strain QYMF)</name>
    <dbReference type="NCBI Taxonomy" id="293826"/>
    <lineage>
        <taxon>Bacteria</taxon>
        <taxon>Bacillati</taxon>
        <taxon>Bacillota</taxon>
        <taxon>Clostridia</taxon>
        <taxon>Peptostreptococcales</taxon>
        <taxon>Natronincolaceae</taxon>
        <taxon>Alkaliphilus</taxon>
    </lineage>
</organism>
<dbReference type="Pfam" id="PF00528">
    <property type="entry name" value="BPD_transp_1"/>
    <property type="match status" value="1"/>
</dbReference>
<dbReference type="InterPro" id="IPR035906">
    <property type="entry name" value="MetI-like_sf"/>
</dbReference>
<dbReference type="SUPFAM" id="SSF161098">
    <property type="entry name" value="MetI-like"/>
    <property type="match status" value="1"/>
</dbReference>
<feature type="transmembrane region" description="Helical" evidence="7">
    <location>
        <begin position="124"/>
        <end position="147"/>
    </location>
</feature>
<dbReference type="STRING" id="293826.Amet_1878"/>
<feature type="transmembrane region" description="Helical" evidence="7">
    <location>
        <begin position="167"/>
        <end position="191"/>
    </location>
</feature>
<feature type="domain" description="ABC transmembrane type-1" evidence="8">
    <location>
        <begin position="118"/>
        <end position="307"/>
    </location>
</feature>
<comment type="subcellular location">
    <subcellularLocation>
        <location evidence="1 7">Cell membrane</location>
        <topology evidence="1 7">Multi-pass membrane protein</topology>
    </subcellularLocation>
</comment>
<dbReference type="eggNOG" id="COG1173">
    <property type="taxonomic scope" value="Bacteria"/>
</dbReference>
<evidence type="ECO:0000313" key="9">
    <source>
        <dbReference type="EMBL" id="ABR48043.1"/>
    </source>
</evidence>
<keyword evidence="6 7" id="KW-0472">Membrane</keyword>
<dbReference type="Pfam" id="PF12911">
    <property type="entry name" value="OppC_N"/>
    <property type="match status" value="1"/>
</dbReference>
<protein>
    <submittedName>
        <fullName evidence="9">Binding-protein-dependent transport systems inner membrane component</fullName>
    </submittedName>
</protein>
<dbReference type="PANTHER" id="PTHR43386">
    <property type="entry name" value="OLIGOPEPTIDE TRANSPORT SYSTEM PERMEASE PROTEIN APPC"/>
    <property type="match status" value="1"/>
</dbReference>
<feature type="transmembrane region" description="Helical" evidence="7">
    <location>
        <begin position="245"/>
        <end position="264"/>
    </location>
</feature>
<evidence type="ECO:0000313" key="10">
    <source>
        <dbReference type="Proteomes" id="UP000001572"/>
    </source>
</evidence>
<keyword evidence="10" id="KW-1185">Reference proteome</keyword>
<dbReference type="GO" id="GO:0005886">
    <property type="term" value="C:plasma membrane"/>
    <property type="evidence" value="ECO:0007669"/>
    <property type="project" value="UniProtKB-SubCell"/>
</dbReference>